<dbReference type="GO" id="GO:0016740">
    <property type="term" value="F:transferase activity"/>
    <property type="evidence" value="ECO:0007669"/>
    <property type="project" value="UniProtKB-KW"/>
</dbReference>
<comment type="caution">
    <text evidence="2">The sequence shown here is derived from an EMBL/GenBank/DDBJ whole genome shotgun (WGS) entry which is preliminary data.</text>
</comment>
<reference evidence="2 3" key="1">
    <citation type="submission" date="2019-03" db="EMBL/GenBank/DDBJ databases">
        <title>The complete genome sequence of Neokomagataea sp. Jb2 NBRC113641.</title>
        <authorList>
            <person name="Chua K.-O."/>
            <person name="Chan K.-G."/>
            <person name="See-Too W.-S."/>
        </authorList>
    </citation>
    <scope>NUCLEOTIDE SEQUENCE [LARGE SCALE GENOMIC DNA]</scope>
    <source>
        <strain evidence="2 3">Jb2</strain>
    </source>
</reference>
<dbReference type="NCBIfam" id="TIGR03725">
    <property type="entry name" value="T6A_YeaZ"/>
    <property type="match status" value="1"/>
</dbReference>
<evidence type="ECO:0000313" key="2">
    <source>
        <dbReference type="EMBL" id="TPW34550.1"/>
    </source>
</evidence>
<feature type="domain" description="Gcp-like" evidence="1">
    <location>
        <begin position="17"/>
        <end position="107"/>
    </location>
</feature>
<dbReference type="Gene3D" id="3.30.420.40">
    <property type="match status" value="2"/>
</dbReference>
<keyword evidence="2" id="KW-0808">Transferase</keyword>
<dbReference type="AlphaFoldDB" id="A0A506UMM3"/>
<dbReference type="EMBL" id="SORZ01000002">
    <property type="protein sequence ID" value="TPW34550.1"/>
    <property type="molecule type" value="Genomic_DNA"/>
</dbReference>
<evidence type="ECO:0000259" key="1">
    <source>
        <dbReference type="Pfam" id="PF00814"/>
    </source>
</evidence>
<keyword evidence="3" id="KW-1185">Reference proteome</keyword>
<dbReference type="Pfam" id="PF00814">
    <property type="entry name" value="TsaD"/>
    <property type="match status" value="1"/>
</dbReference>
<evidence type="ECO:0000313" key="3">
    <source>
        <dbReference type="Proteomes" id="UP000315037"/>
    </source>
</evidence>
<dbReference type="GO" id="GO:0002949">
    <property type="term" value="P:tRNA threonylcarbamoyladenosine modification"/>
    <property type="evidence" value="ECO:0007669"/>
    <property type="project" value="InterPro"/>
</dbReference>
<name>A0A506UMM3_9PROT</name>
<gene>
    <name evidence="2" type="primary">tsaB</name>
    <name evidence="2" type="ORF">E3202_06235</name>
</gene>
<protein>
    <submittedName>
        <fullName evidence="2">tRNA (Adenosine(37)-N6)-threonylcarbamoyltransferase complex dimerization subunit type 1 TsaB</fullName>
    </submittedName>
</protein>
<dbReference type="InterPro" id="IPR043129">
    <property type="entry name" value="ATPase_NBD"/>
</dbReference>
<proteinExistence type="predicted"/>
<dbReference type="InterPro" id="IPR000905">
    <property type="entry name" value="Gcp-like_dom"/>
</dbReference>
<organism evidence="2 3">
    <name type="scientific">Oecophyllibacter saccharovorans</name>
    <dbReference type="NCBI Taxonomy" id="2558360"/>
    <lineage>
        <taxon>Bacteria</taxon>
        <taxon>Pseudomonadati</taxon>
        <taxon>Pseudomonadota</taxon>
        <taxon>Alphaproteobacteria</taxon>
        <taxon>Acetobacterales</taxon>
        <taxon>Acetobacteraceae</taxon>
        <taxon>Oecophyllibacter</taxon>
    </lineage>
</organism>
<dbReference type="Proteomes" id="UP000315037">
    <property type="component" value="Unassembled WGS sequence"/>
</dbReference>
<sequence>MEGDTLLAERKLPGRGASERFVPVVRQLLEEAGWNRLPAREKARQLGIIAVTGPGSFTGLRATLALAAGLRRGWQCAGIGVSLGEAIRATLDDRQATVLCHARRGRIFVDPPPGLMAVTGPYAVPISEVRPGQWQRVAGDAVEGSEALPELLERLGKEVEILPCSAPRASGLLKAARSSWAQRLSRAAEAQDERAFIPLYVDPPEARLPAAGLRLPPQ</sequence>
<accession>A0A506UMM3</accession>
<dbReference type="InterPro" id="IPR022496">
    <property type="entry name" value="T6A_TsaB"/>
</dbReference>
<dbReference type="SUPFAM" id="SSF53067">
    <property type="entry name" value="Actin-like ATPase domain"/>
    <property type="match status" value="1"/>
</dbReference>